<dbReference type="EMBL" id="BJMM01000002">
    <property type="protein sequence ID" value="GEB47660.1"/>
    <property type="molecule type" value="Genomic_DNA"/>
</dbReference>
<dbReference type="AlphaFoldDB" id="A0A4Y3QUF1"/>
<evidence type="ECO:0000313" key="2">
    <source>
        <dbReference type="Proteomes" id="UP000319210"/>
    </source>
</evidence>
<dbReference type="Proteomes" id="UP000319210">
    <property type="component" value="Unassembled WGS sequence"/>
</dbReference>
<gene>
    <name evidence="1" type="ORF">SCA03_02110</name>
</gene>
<proteinExistence type="predicted"/>
<accession>A0A4Y3QUF1</accession>
<reference evidence="1 2" key="1">
    <citation type="submission" date="2019-06" db="EMBL/GenBank/DDBJ databases">
        <title>Whole genome shotgun sequence of Streptomyces cacaoi subsp. cacaoi NBRC 12748.</title>
        <authorList>
            <person name="Hosoyama A."/>
            <person name="Uohara A."/>
            <person name="Ohji S."/>
            <person name="Ichikawa N."/>
        </authorList>
    </citation>
    <scope>NUCLEOTIDE SEQUENCE [LARGE SCALE GENOMIC DNA]</scope>
    <source>
        <strain evidence="1 2">NBRC 12748</strain>
    </source>
</reference>
<name>A0A4Y3QUF1_STRCI</name>
<organism evidence="1 2">
    <name type="scientific">Streptomyces cacaoi</name>
    <dbReference type="NCBI Taxonomy" id="1898"/>
    <lineage>
        <taxon>Bacteria</taxon>
        <taxon>Bacillati</taxon>
        <taxon>Actinomycetota</taxon>
        <taxon>Actinomycetes</taxon>
        <taxon>Kitasatosporales</taxon>
        <taxon>Streptomycetaceae</taxon>
        <taxon>Streptomyces</taxon>
    </lineage>
</organism>
<keyword evidence="2" id="KW-1185">Reference proteome</keyword>
<protein>
    <submittedName>
        <fullName evidence="1">Uncharacterized protein</fullName>
    </submittedName>
</protein>
<comment type="caution">
    <text evidence="1">The sequence shown here is derived from an EMBL/GenBank/DDBJ whole genome shotgun (WGS) entry which is preliminary data.</text>
</comment>
<evidence type="ECO:0000313" key="1">
    <source>
        <dbReference type="EMBL" id="GEB47660.1"/>
    </source>
</evidence>
<sequence length="71" mass="7660">MCRVTTRSSSSECHADFDDRASLDAALAGAGLGVDIAGLRRAHPEVGWHSFTDWAAGQDWPALLRPVPARR</sequence>